<name>K1R2A5_MAGGI</name>
<sequence length="314" mass="35983">MLDKQCRNLLHAEWVNQYNGCDSDISTLKRVKVSERTAFESLNGKKIRTRGNIQVLVCQFCLDLLYSLYPNRIVNSETSPLFEHDYASETPKRPKRRRLLDIPDNRDQEVSSEPDIAGMGEEEFQKIVFEVGQRLASSTVIPKQQEHKSAEGLKKLDLETYFKSFDPSLCCLLEGFTSGKKRRDPDLYQKAKVAEYFVHLHHPNTILSLCFMENLLMYNATNSKQAVNLLGDSGPYGHYHAVKDWLSNQSMEPLPYPENDCVAIFDNNQVIGRSWKIKVNNKVQSSVVTTICQIEYPSYSLQRQVSFGTLMPKS</sequence>
<protein>
    <submittedName>
        <fullName evidence="2">Uncharacterized protein</fullName>
    </submittedName>
</protein>
<accession>K1R2A5</accession>
<dbReference type="AlphaFoldDB" id="K1R2A5"/>
<dbReference type="EMBL" id="JH818889">
    <property type="protein sequence ID" value="EKC39903.1"/>
    <property type="molecule type" value="Genomic_DNA"/>
</dbReference>
<feature type="compositionally biased region" description="Basic and acidic residues" evidence="1">
    <location>
        <begin position="99"/>
        <end position="109"/>
    </location>
</feature>
<proteinExistence type="predicted"/>
<reference evidence="2" key="1">
    <citation type="journal article" date="2012" name="Nature">
        <title>The oyster genome reveals stress adaptation and complexity of shell formation.</title>
        <authorList>
            <person name="Zhang G."/>
            <person name="Fang X."/>
            <person name="Guo X."/>
            <person name="Li L."/>
            <person name="Luo R."/>
            <person name="Xu F."/>
            <person name="Yang P."/>
            <person name="Zhang L."/>
            <person name="Wang X."/>
            <person name="Qi H."/>
            <person name="Xiong Z."/>
            <person name="Que H."/>
            <person name="Xie Y."/>
            <person name="Holland P.W."/>
            <person name="Paps J."/>
            <person name="Zhu Y."/>
            <person name="Wu F."/>
            <person name="Chen Y."/>
            <person name="Wang J."/>
            <person name="Peng C."/>
            <person name="Meng J."/>
            <person name="Yang L."/>
            <person name="Liu J."/>
            <person name="Wen B."/>
            <person name="Zhang N."/>
            <person name="Huang Z."/>
            <person name="Zhu Q."/>
            <person name="Feng Y."/>
            <person name="Mount A."/>
            <person name="Hedgecock D."/>
            <person name="Xu Z."/>
            <person name="Liu Y."/>
            <person name="Domazet-Loso T."/>
            <person name="Du Y."/>
            <person name="Sun X."/>
            <person name="Zhang S."/>
            <person name="Liu B."/>
            <person name="Cheng P."/>
            <person name="Jiang X."/>
            <person name="Li J."/>
            <person name="Fan D."/>
            <person name="Wang W."/>
            <person name="Fu W."/>
            <person name="Wang T."/>
            <person name="Wang B."/>
            <person name="Zhang J."/>
            <person name="Peng Z."/>
            <person name="Li Y."/>
            <person name="Li N."/>
            <person name="Wang J."/>
            <person name="Chen M."/>
            <person name="He Y."/>
            <person name="Tan F."/>
            <person name="Song X."/>
            <person name="Zheng Q."/>
            <person name="Huang R."/>
            <person name="Yang H."/>
            <person name="Du X."/>
            <person name="Chen L."/>
            <person name="Yang M."/>
            <person name="Gaffney P.M."/>
            <person name="Wang S."/>
            <person name="Luo L."/>
            <person name="She Z."/>
            <person name="Ming Y."/>
            <person name="Huang W."/>
            <person name="Zhang S."/>
            <person name="Huang B."/>
            <person name="Zhang Y."/>
            <person name="Qu T."/>
            <person name="Ni P."/>
            <person name="Miao G."/>
            <person name="Wang J."/>
            <person name="Wang Q."/>
            <person name="Steinberg C.E."/>
            <person name="Wang H."/>
            <person name="Li N."/>
            <person name="Qian L."/>
            <person name="Zhang G."/>
            <person name="Li Y."/>
            <person name="Yang H."/>
            <person name="Liu X."/>
            <person name="Wang J."/>
            <person name="Yin Y."/>
            <person name="Wang J."/>
        </authorList>
    </citation>
    <scope>NUCLEOTIDE SEQUENCE [LARGE SCALE GENOMIC DNA]</scope>
    <source>
        <strain evidence="2">05x7-T-G4-1.051#20</strain>
    </source>
</reference>
<feature type="region of interest" description="Disordered" evidence="1">
    <location>
        <begin position="85"/>
        <end position="112"/>
    </location>
</feature>
<evidence type="ECO:0000256" key="1">
    <source>
        <dbReference type="SAM" id="MobiDB-lite"/>
    </source>
</evidence>
<gene>
    <name evidence="2" type="ORF">CGI_10016635</name>
</gene>
<dbReference type="HOGENOM" id="CLU_886372_0_0_1"/>
<evidence type="ECO:0000313" key="2">
    <source>
        <dbReference type="EMBL" id="EKC39903.1"/>
    </source>
</evidence>
<organism evidence="2">
    <name type="scientific">Magallana gigas</name>
    <name type="common">Pacific oyster</name>
    <name type="synonym">Crassostrea gigas</name>
    <dbReference type="NCBI Taxonomy" id="29159"/>
    <lineage>
        <taxon>Eukaryota</taxon>
        <taxon>Metazoa</taxon>
        <taxon>Spiralia</taxon>
        <taxon>Lophotrochozoa</taxon>
        <taxon>Mollusca</taxon>
        <taxon>Bivalvia</taxon>
        <taxon>Autobranchia</taxon>
        <taxon>Pteriomorphia</taxon>
        <taxon>Ostreida</taxon>
        <taxon>Ostreoidea</taxon>
        <taxon>Ostreidae</taxon>
        <taxon>Magallana</taxon>
    </lineage>
</organism>
<dbReference type="InParanoid" id="K1R2A5"/>